<evidence type="ECO:0000313" key="2">
    <source>
        <dbReference type="Proteomes" id="UP000478805"/>
    </source>
</evidence>
<dbReference type="EMBL" id="AANOVI010000001">
    <property type="protein sequence ID" value="EDP8233539.1"/>
    <property type="molecule type" value="Genomic_DNA"/>
</dbReference>
<protein>
    <submittedName>
        <fullName evidence="1">Uncharacterized protein</fullName>
    </submittedName>
</protein>
<dbReference type="RefSeq" id="WP_215469346.1">
    <property type="nucleotide sequence ID" value="NZ_CATQGO010000001.1"/>
</dbReference>
<dbReference type="AlphaFoldDB" id="A0A690V058"/>
<proteinExistence type="predicted"/>
<accession>A0A690V058</accession>
<gene>
    <name evidence="1" type="ORF">GSU20_00660</name>
</gene>
<reference evidence="1 2" key="1">
    <citation type="submission" date="2020-01" db="EMBL/GenBank/DDBJ databases">
        <authorList>
            <consortium name="PulseNet: The National Subtyping Network for Foodborne Disease Surveillance"/>
            <person name="Tarr C.L."/>
            <person name="Trees E."/>
            <person name="Katz L.S."/>
            <person name="Carleton-Romer H.A."/>
            <person name="Stroika S."/>
            <person name="Kucerova Z."/>
            <person name="Roache K.F."/>
            <person name="Sabol A.L."/>
            <person name="Besser J."/>
            <person name="Gerner-Smidt P."/>
        </authorList>
    </citation>
    <scope>NUCLEOTIDE SEQUENCE [LARGE SCALE GENOMIC DNA]</scope>
    <source>
        <strain evidence="1 2">PNUSAC014094</strain>
    </source>
</reference>
<sequence length="79" mass="9006">MIPMIKGEKADYSASLFEIKGVSIIYKESGVFVDVLKGIYPDYIAKKIIRFHLGKKLKGLGYKGEPNLKAVWLKIRKDF</sequence>
<organism evidence="1 2">
    <name type="scientific">Campylobacter jejuni</name>
    <dbReference type="NCBI Taxonomy" id="197"/>
    <lineage>
        <taxon>Bacteria</taxon>
        <taxon>Pseudomonadati</taxon>
        <taxon>Campylobacterota</taxon>
        <taxon>Epsilonproteobacteria</taxon>
        <taxon>Campylobacterales</taxon>
        <taxon>Campylobacteraceae</taxon>
        <taxon>Campylobacter</taxon>
    </lineage>
</organism>
<name>A0A690V058_CAMJU</name>
<evidence type="ECO:0000313" key="1">
    <source>
        <dbReference type="EMBL" id="EDP8233539.1"/>
    </source>
</evidence>
<comment type="caution">
    <text evidence="1">The sequence shown here is derived from an EMBL/GenBank/DDBJ whole genome shotgun (WGS) entry which is preliminary data.</text>
</comment>
<dbReference type="Proteomes" id="UP000478805">
    <property type="component" value="Unassembled WGS sequence"/>
</dbReference>